<dbReference type="GO" id="GO:0009279">
    <property type="term" value="C:cell outer membrane"/>
    <property type="evidence" value="ECO:0007669"/>
    <property type="project" value="UniProtKB-SubCell"/>
</dbReference>
<keyword evidence="5" id="KW-0998">Cell outer membrane</keyword>
<accession>A0A4R4KLT5</accession>
<evidence type="ECO:0000256" key="1">
    <source>
        <dbReference type="ARBA" id="ARBA00004442"/>
    </source>
</evidence>
<evidence type="ECO:0000259" key="6">
    <source>
        <dbReference type="Pfam" id="PF07980"/>
    </source>
</evidence>
<dbReference type="InterPro" id="IPR011990">
    <property type="entry name" value="TPR-like_helical_dom_sf"/>
</dbReference>
<dbReference type="OrthoDB" id="5694214at2"/>
<dbReference type="Pfam" id="PF07980">
    <property type="entry name" value="SusD_RagB"/>
    <property type="match status" value="1"/>
</dbReference>
<keyword evidence="8" id="KW-1185">Reference proteome</keyword>
<keyword evidence="4" id="KW-0472">Membrane</keyword>
<dbReference type="EMBL" id="SMJU01000002">
    <property type="protein sequence ID" value="TDB67912.1"/>
    <property type="molecule type" value="Genomic_DNA"/>
</dbReference>
<dbReference type="InterPro" id="IPR012944">
    <property type="entry name" value="SusD_RagB_dom"/>
</dbReference>
<dbReference type="Gene3D" id="1.25.40.390">
    <property type="match status" value="1"/>
</dbReference>
<dbReference type="AlphaFoldDB" id="A0A4R4KLT5"/>
<dbReference type="SUPFAM" id="SSF48452">
    <property type="entry name" value="TPR-like"/>
    <property type="match status" value="1"/>
</dbReference>
<keyword evidence="3" id="KW-0732">Signal</keyword>
<name>A0A4R4KLT5_9BACT</name>
<reference evidence="7 8" key="1">
    <citation type="submission" date="2019-02" db="EMBL/GenBank/DDBJ databases">
        <title>Arundinibacter roseus gen. nov., sp. nov., a new member of the family Cytophagaceae.</title>
        <authorList>
            <person name="Szuroczki S."/>
            <person name="Khayer B."/>
            <person name="Sproer C."/>
            <person name="Toumi M."/>
            <person name="Szabo A."/>
            <person name="Felfoldi T."/>
            <person name="Schumann P."/>
            <person name="Toth E."/>
        </authorList>
    </citation>
    <scope>NUCLEOTIDE SEQUENCE [LARGE SCALE GENOMIC DNA]</scope>
    <source>
        <strain evidence="7 8">DMA-k-7a</strain>
    </source>
</reference>
<comment type="subcellular location">
    <subcellularLocation>
        <location evidence="1">Cell outer membrane</location>
    </subcellularLocation>
</comment>
<dbReference type="Proteomes" id="UP000295706">
    <property type="component" value="Unassembled WGS sequence"/>
</dbReference>
<comment type="similarity">
    <text evidence="2">Belongs to the SusD family.</text>
</comment>
<evidence type="ECO:0000256" key="3">
    <source>
        <dbReference type="ARBA" id="ARBA00022729"/>
    </source>
</evidence>
<evidence type="ECO:0000313" key="8">
    <source>
        <dbReference type="Proteomes" id="UP000295706"/>
    </source>
</evidence>
<evidence type="ECO:0000256" key="5">
    <source>
        <dbReference type="ARBA" id="ARBA00023237"/>
    </source>
</evidence>
<feature type="domain" description="RagB/SusD" evidence="6">
    <location>
        <begin position="322"/>
        <end position="593"/>
    </location>
</feature>
<evidence type="ECO:0000313" key="7">
    <source>
        <dbReference type="EMBL" id="TDB67912.1"/>
    </source>
</evidence>
<evidence type="ECO:0000256" key="4">
    <source>
        <dbReference type="ARBA" id="ARBA00023136"/>
    </source>
</evidence>
<dbReference type="PROSITE" id="PS51257">
    <property type="entry name" value="PROKAR_LIPOPROTEIN"/>
    <property type="match status" value="1"/>
</dbReference>
<organism evidence="7 8">
    <name type="scientific">Arundinibacter roseus</name>
    <dbReference type="NCBI Taxonomy" id="2070510"/>
    <lineage>
        <taxon>Bacteria</taxon>
        <taxon>Pseudomonadati</taxon>
        <taxon>Bacteroidota</taxon>
        <taxon>Cytophagia</taxon>
        <taxon>Cytophagales</taxon>
        <taxon>Spirosomataceae</taxon>
        <taxon>Arundinibacter</taxon>
    </lineage>
</organism>
<evidence type="ECO:0000256" key="2">
    <source>
        <dbReference type="ARBA" id="ARBA00006275"/>
    </source>
</evidence>
<gene>
    <name evidence="7" type="ORF">EZE20_03010</name>
</gene>
<comment type="caution">
    <text evidence="7">The sequence shown here is derived from an EMBL/GenBank/DDBJ whole genome shotgun (WGS) entry which is preliminary data.</text>
</comment>
<sequence length="594" mass="67811">MKTNLLKFSFALVITFLVSGCNDEFLERYPLDRITNETFWNTENDLAVYNNSLYNIIRDDINVPILHGHADGFNSHFGTIWSQDEFTDNLAPRHPRHNRFQQVRAGKHQPNSGEQWFSYSGWNFVRAINVGLANYDKAAIPQATKNKYIAEARLMRGWFYGEKVTKFGDVPWVDRELNVDSEELFAARTPRAEAMQKVLADLTFATENLPANWGDGNAPGRLNRWAALLVKARICLFEGTFNKYHNIGDSKMWLEEAAKASKELIEKGPYRLYKTGDPQNDYNAYHRALDLTGNPEVIAWRRYKNGVLNNHVQSYFREYSGGATKSLVDDYLCTDGLPISLSPLYKGDEKLEDVFENRDPRLSQTVLNPAETAKYRFDQNDGRTYPRLEGFPGGGVKTSTGYHIIKNYNADDLIGKAFNQGESPAVILRLAEGMLIYAEAMAELGTISQADLDMSINRLRDRVAMPPMILGNIPVDPRYVEDGISPLIAEIRRERRIEMAVEGLRYQDLQRWKMGKKLVKKDYGMRWSEANKARFSPTTMQSSIDPVSGKEYIDVYKGTDWDNPVFDEAKHYLWPIPLGPLAQNPAIKQNPGWE</sequence>
<dbReference type="RefSeq" id="WP_132114366.1">
    <property type="nucleotide sequence ID" value="NZ_SMJU01000002.1"/>
</dbReference>
<protein>
    <submittedName>
        <fullName evidence="7">RagB/SusD family nutrient uptake outer membrane protein</fullName>
    </submittedName>
</protein>
<proteinExistence type="inferred from homology"/>